<sequence length="36" mass="4136">MAPDFDGHLANYLDDHLRLSNGHSISPRKCLGKNWR</sequence>
<reference evidence="1" key="2">
    <citation type="submission" date="2014-03" db="EMBL/GenBank/DDBJ databases">
        <title>The whipworm genome and dual-species transcriptomics of an intimate host-pathogen interaction.</title>
        <authorList>
            <person name="Foth B.J."/>
            <person name="Tsai I.J."/>
            <person name="Reid A.J."/>
            <person name="Bancroft A.J."/>
            <person name="Nichol S."/>
            <person name="Tracey A."/>
            <person name="Holroyd N."/>
            <person name="Cotton J.A."/>
            <person name="Stanley E.J."/>
            <person name="Zarowiecki M."/>
            <person name="Liu J.Z."/>
            <person name="Huckvale T."/>
            <person name="Cooper P.J."/>
            <person name="Grencis R.K."/>
            <person name="Berriman M."/>
        </authorList>
    </citation>
    <scope>NUCLEOTIDE SEQUENCE [LARGE SCALE GENOMIC DNA]</scope>
</reference>
<proteinExistence type="predicted"/>
<gene>
    <name evidence="1" type="ORF">TTRE_0000365001</name>
</gene>
<name>A0A077Z6X6_TRITR</name>
<evidence type="ECO:0000313" key="1">
    <source>
        <dbReference type="EMBL" id="CDW55378.1"/>
    </source>
</evidence>
<keyword evidence="2" id="KW-1185">Reference proteome</keyword>
<dbReference type="AlphaFoldDB" id="A0A077Z6X6"/>
<organism evidence="1 2">
    <name type="scientific">Trichuris trichiura</name>
    <name type="common">Whipworm</name>
    <name type="synonym">Trichocephalus trichiurus</name>
    <dbReference type="NCBI Taxonomy" id="36087"/>
    <lineage>
        <taxon>Eukaryota</taxon>
        <taxon>Metazoa</taxon>
        <taxon>Ecdysozoa</taxon>
        <taxon>Nematoda</taxon>
        <taxon>Enoplea</taxon>
        <taxon>Dorylaimia</taxon>
        <taxon>Trichinellida</taxon>
        <taxon>Trichuridae</taxon>
        <taxon>Trichuris</taxon>
    </lineage>
</organism>
<protein>
    <submittedName>
        <fullName evidence="1">Uncharacterized protein</fullName>
    </submittedName>
</protein>
<dbReference type="EMBL" id="HG805951">
    <property type="protein sequence ID" value="CDW55378.1"/>
    <property type="molecule type" value="Genomic_DNA"/>
</dbReference>
<evidence type="ECO:0000313" key="2">
    <source>
        <dbReference type="Proteomes" id="UP000030665"/>
    </source>
</evidence>
<dbReference type="Proteomes" id="UP000030665">
    <property type="component" value="Unassembled WGS sequence"/>
</dbReference>
<reference evidence="1" key="1">
    <citation type="submission" date="2014-01" db="EMBL/GenBank/DDBJ databases">
        <authorList>
            <person name="Aslett M."/>
        </authorList>
    </citation>
    <scope>NUCLEOTIDE SEQUENCE</scope>
</reference>
<accession>A0A077Z6X6</accession>